<keyword evidence="2" id="KW-1133">Transmembrane helix</keyword>
<dbReference type="OrthoDB" id="5372500at2"/>
<dbReference type="AlphaFoldDB" id="A0A545TX39"/>
<reference evidence="3 4" key="1">
    <citation type="submission" date="2019-06" db="EMBL/GenBank/DDBJ databases">
        <title>Whole genome sequence for Rhodospirillaceae sp. R148.</title>
        <authorList>
            <person name="Wang G."/>
        </authorList>
    </citation>
    <scope>NUCLEOTIDE SEQUENCE [LARGE SCALE GENOMIC DNA]</scope>
    <source>
        <strain evidence="3 4">R148</strain>
    </source>
</reference>
<accession>A0A545TX39</accession>
<feature type="transmembrane region" description="Helical" evidence="2">
    <location>
        <begin position="121"/>
        <end position="139"/>
    </location>
</feature>
<evidence type="ECO:0000313" key="4">
    <source>
        <dbReference type="Proteomes" id="UP000315252"/>
    </source>
</evidence>
<evidence type="ECO:0000256" key="1">
    <source>
        <dbReference type="SAM" id="MobiDB-lite"/>
    </source>
</evidence>
<keyword evidence="4" id="KW-1185">Reference proteome</keyword>
<protein>
    <submittedName>
        <fullName evidence="3">Paraquat-inducible protein A</fullName>
    </submittedName>
</protein>
<feature type="region of interest" description="Disordered" evidence="1">
    <location>
        <begin position="1"/>
        <end position="20"/>
    </location>
</feature>
<organism evidence="3 4">
    <name type="scientific">Denitrobaculum tricleocarpae</name>
    <dbReference type="NCBI Taxonomy" id="2591009"/>
    <lineage>
        <taxon>Bacteria</taxon>
        <taxon>Pseudomonadati</taxon>
        <taxon>Pseudomonadota</taxon>
        <taxon>Alphaproteobacteria</taxon>
        <taxon>Rhodospirillales</taxon>
        <taxon>Rhodospirillaceae</taxon>
        <taxon>Denitrobaculum</taxon>
    </lineage>
</organism>
<gene>
    <name evidence="3" type="ORF">FKG95_05785</name>
</gene>
<comment type="caution">
    <text evidence="3">The sequence shown here is derived from an EMBL/GenBank/DDBJ whole genome shotgun (WGS) entry which is preliminary data.</text>
</comment>
<dbReference type="RefSeq" id="WP_142895385.1">
    <property type="nucleotide sequence ID" value="NZ_ML660053.1"/>
</dbReference>
<feature type="transmembrane region" description="Helical" evidence="2">
    <location>
        <begin position="28"/>
        <end position="57"/>
    </location>
</feature>
<proteinExistence type="predicted"/>
<sequence length="183" mass="19977">MPAESDPNSSPENDGTASDQGTGLADRLLGLLLLVSAALLVAGWFMPVMTVQTLFVFYNEVSIIEGAFSMLESGDYLLVAIIVVFTIIFPVCKLVLAFLVWRRLDAPYSGMGLALRRVELFSKWSMLDVFVVALVVVIAKMSLVSDVTVHAGLYVFCSAVMLSMFAVWRISHLAHRGLADKEA</sequence>
<feature type="transmembrane region" description="Helical" evidence="2">
    <location>
        <begin position="151"/>
        <end position="168"/>
    </location>
</feature>
<dbReference type="InterPro" id="IPR007498">
    <property type="entry name" value="PqiA-like"/>
</dbReference>
<dbReference type="Pfam" id="PF04403">
    <property type="entry name" value="PqiA"/>
    <property type="match status" value="1"/>
</dbReference>
<dbReference type="EMBL" id="VHSH01000002">
    <property type="protein sequence ID" value="TQV81754.1"/>
    <property type="molecule type" value="Genomic_DNA"/>
</dbReference>
<evidence type="ECO:0000256" key="2">
    <source>
        <dbReference type="SAM" id="Phobius"/>
    </source>
</evidence>
<name>A0A545TX39_9PROT</name>
<evidence type="ECO:0000313" key="3">
    <source>
        <dbReference type="EMBL" id="TQV81754.1"/>
    </source>
</evidence>
<feature type="transmembrane region" description="Helical" evidence="2">
    <location>
        <begin position="77"/>
        <end position="101"/>
    </location>
</feature>
<keyword evidence="2" id="KW-0812">Transmembrane</keyword>
<dbReference type="Proteomes" id="UP000315252">
    <property type="component" value="Unassembled WGS sequence"/>
</dbReference>
<keyword evidence="2" id="KW-0472">Membrane</keyword>